<name>A0AAE4AQ90_9HYPH</name>
<gene>
    <name evidence="5" type="ORF">J2S73_000188</name>
</gene>
<dbReference type="Pfam" id="PF07729">
    <property type="entry name" value="FCD"/>
    <property type="match status" value="1"/>
</dbReference>
<dbReference type="InterPro" id="IPR036388">
    <property type="entry name" value="WH-like_DNA-bd_sf"/>
</dbReference>
<protein>
    <submittedName>
        <fullName evidence="5">DNA-binding GntR family transcriptional regulator</fullName>
    </submittedName>
</protein>
<sequence>MSATVAPNEGVARGGTVERLVAGLRDGILNNRYAPGQRLIEADLTRDFGVSRGPLREAFRRLSAEGLLELVPHRGAVVRRLSYQETLELFQIREALEGLAVKLAAQVIDKGDNRSRFETMIQPIWSEAPRLSGAAYHDENWRFHKAILAVCGNAQLAELSSQLQLPLIMLQLSGAMTPAMYEDSVAEHREIAKAILAGEAEKAERLLRGHLSRAREIADTMPPSTFRT</sequence>
<dbReference type="PANTHER" id="PTHR43537:SF45">
    <property type="entry name" value="GNTR FAMILY REGULATORY PROTEIN"/>
    <property type="match status" value="1"/>
</dbReference>
<evidence type="ECO:0000256" key="1">
    <source>
        <dbReference type="ARBA" id="ARBA00023015"/>
    </source>
</evidence>
<proteinExistence type="predicted"/>
<evidence type="ECO:0000259" key="4">
    <source>
        <dbReference type="PROSITE" id="PS50949"/>
    </source>
</evidence>
<dbReference type="Pfam" id="PF00392">
    <property type="entry name" value="GntR"/>
    <property type="match status" value="1"/>
</dbReference>
<organism evidence="5 6">
    <name type="scientific">Amorphus orientalis</name>
    <dbReference type="NCBI Taxonomy" id="649198"/>
    <lineage>
        <taxon>Bacteria</taxon>
        <taxon>Pseudomonadati</taxon>
        <taxon>Pseudomonadota</taxon>
        <taxon>Alphaproteobacteria</taxon>
        <taxon>Hyphomicrobiales</taxon>
        <taxon>Amorphaceae</taxon>
        <taxon>Amorphus</taxon>
    </lineage>
</organism>
<comment type="caution">
    <text evidence="5">The sequence shown here is derived from an EMBL/GenBank/DDBJ whole genome shotgun (WGS) entry which is preliminary data.</text>
</comment>
<dbReference type="PROSITE" id="PS50949">
    <property type="entry name" value="HTH_GNTR"/>
    <property type="match status" value="1"/>
</dbReference>
<dbReference type="Gene3D" id="1.10.10.10">
    <property type="entry name" value="Winged helix-like DNA-binding domain superfamily/Winged helix DNA-binding domain"/>
    <property type="match status" value="1"/>
</dbReference>
<dbReference type="InterPro" id="IPR008920">
    <property type="entry name" value="TF_FadR/GntR_C"/>
</dbReference>
<dbReference type="InterPro" id="IPR000524">
    <property type="entry name" value="Tscrpt_reg_HTH_GntR"/>
</dbReference>
<keyword evidence="2 5" id="KW-0238">DNA-binding</keyword>
<dbReference type="SUPFAM" id="SSF48008">
    <property type="entry name" value="GntR ligand-binding domain-like"/>
    <property type="match status" value="1"/>
</dbReference>
<dbReference type="InterPro" id="IPR011711">
    <property type="entry name" value="GntR_C"/>
</dbReference>
<dbReference type="EMBL" id="JAUSUL010000001">
    <property type="protein sequence ID" value="MDQ0313751.1"/>
    <property type="molecule type" value="Genomic_DNA"/>
</dbReference>
<dbReference type="Proteomes" id="UP001229244">
    <property type="component" value="Unassembled WGS sequence"/>
</dbReference>
<keyword evidence="6" id="KW-1185">Reference proteome</keyword>
<reference evidence="5" key="1">
    <citation type="submission" date="2023-07" db="EMBL/GenBank/DDBJ databases">
        <title>Genomic Encyclopedia of Type Strains, Phase IV (KMG-IV): sequencing the most valuable type-strain genomes for metagenomic binning, comparative biology and taxonomic classification.</title>
        <authorList>
            <person name="Goeker M."/>
        </authorList>
    </citation>
    <scope>NUCLEOTIDE SEQUENCE</scope>
    <source>
        <strain evidence="5">DSM 21202</strain>
    </source>
</reference>
<dbReference type="GO" id="GO:0003677">
    <property type="term" value="F:DNA binding"/>
    <property type="evidence" value="ECO:0007669"/>
    <property type="project" value="UniProtKB-KW"/>
</dbReference>
<dbReference type="RefSeq" id="WP_306883548.1">
    <property type="nucleotide sequence ID" value="NZ_JAUSUL010000001.1"/>
</dbReference>
<dbReference type="AlphaFoldDB" id="A0AAE4AQ90"/>
<dbReference type="GO" id="GO:0003700">
    <property type="term" value="F:DNA-binding transcription factor activity"/>
    <property type="evidence" value="ECO:0007669"/>
    <property type="project" value="InterPro"/>
</dbReference>
<dbReference type="SMART" id="SM00345">
    <property type="entry name" value="HTH_GNTR"/>
    <property type="match status" value="1"/>
</dbReference>
<dbReference type="PANTHER" id="PTHR43537">
    <property type="entry name" value="TRANSCRIPTIONAL REGULATOR, GNTR FAMILY"/>
    <property type="match status" value="1"/>
</dbReference>
<evidence type="ECO:0000313" key="5">
    <source>
        <dbReference type="EMBL" id="MDQ0313751.1"/>
    </source>
</evidence>
<keyword evidence="3" id="KW-0804">Transcription</keyword>
<feature type="domain" description="HTH gntR-type" evidence="4">
    <location>
        <begin position="14"/>
        <end position="81"/>
    </location>
</feature>
<dbReference type="SUPFAM" id="SSF46785">
    <property type="entry name" value="Winged helix' DNA-binding domain"/>
    <property type="match status" value="1"/>
</dbReference>
<evidence type="ECO:0000313" key="6">
    <source>
        <dbReference type="Proteomes" id="UP001229244"/>
    </source>
</evidence>
<evidence type="ECO:0000256" key="2">
    <source>
        <dbReference type="ARBA" id="ARBA00023125"/>
    </source>
</evidence>
<dbReference type="Gene3D" id="1.20.120.530">
    <property type="entry name" value="GntR ligand-binding domain-like"/>
    <property type="match status" value="1"/>
</dbReference>
<keyword evidence="1" id="KW-0805">Transcription regulation</keyword>
<dbReference type="SMART" id="SM00895">
    <property type="entry name" value="FCD"/>
    <property type="match status" value="1"/>
</dbReference>
<evidence type="ECO:0000256" key="3">
    <source>
        <dbReference type="ARBA" id="ARBA00023163"/>
    </source>
</evidence>
<dbReference type="CDD" id="cd07377">
    <property type="entry name" value="WHTH_GntR"/>
    <property type="match status" value="1"/>
</dbReference>
<accession>A0AAE4AQ90</accession>
<dbReference type="InterPro" id="IPR036390">
    <property type="entry name" value="WH_DNA-bd_sf"/>
</dbReference>